<dbReference type="InterPro" id="IPR011989">
    <property type="entry name" value="ARM-like"/>
</dbReference>
<dbReference type="SUPFAM" id="SSF48371">
    <property type="entry name" value="ARM repeat"/>
    <property type="match status" value="1"/>
</dbReference>
<dbReference type="Pfam" id="PF13646">
    <property type="entry name" value="HEAT_2"/>
    <property type="match status" value="1"/>
</dbReference>
<evidence type="ECO:0000313" key="1">
    <source>
        <dbReference type="EMBL" id="QDT73114.1"/>
    </source>
</evidence>
<dbReference type="Proteomes" id="UP000317909">
    <property type="component" value="Chromosome"/>
</dbReference>
<proteinExistence type="predicted"/>
<dbReference type="KEGG" id="llh:I41_23030"/>
<evidence type="ECO:0008006" key="3">
    <source>
        <dbReference type="Google" id="ProtNLM"/>
    </source>
</evidence>
<gene>
    <name evidence="1" type="ORF">I41_23030</name>
</gene>
<sequence length="234" mass="24349">MLSSAFEALKTYDWGTDRAVLAPIDEAVISTRDDEGARRELEASLAAVLGTNVSRDAKDYVCRKLMVIGTAASVDALARLLPEKDHSHMARFALARIPAPEAAAAMRNALGTLNGELKVGVISSLGARGDEASVAAISELLTSDDPQVARAAALALGDIRNAAAAQALAAAKPADPEVMRAVVDGRLACAEKLLSSGDKSAAMALYKPMLGPNQPKQVRLAATRGMLACTGQKE</sequence>
<dbReference type="AlphaFoldDB" id="A0A517TXL0"/>
<dbReference type="InterPro" id="IPR016024">
    <property type="entry name" value="ARM-type_fold"/>
</dbReference>
<dbReference type="RefSeq" id="WP_168206812.1">
    <property type="nucleotide sequence ID" value="NZ_CP036339.1"/>
</dbReference>
<evidence type="ECO:0000313" key="2">
    <source>
        <dbReference type="Proteomes" id="UP000317909"/>
    </source>
</evidence>
<dbReference type="EMBL" id="CP036339">
    <property type="protein sequence ID" value="QDT73114.1"/>
    <property type="molecule type" value="Genomic_DNA"/>
</dbReference>
<keyword evidence="2" id="KW-1185">Reference proteome</keyword>
<protein>
    <recommendedName>
        <fullName evidence="3">HEAT repeat protein</fullName>
    </recommendedName>
</protein>
<name>A0A517TXL0_9BACT</name>
<accession>A0A517TXL0</accession>
<reference evidence="1 2" key="1">
    <citation type="submission" date="2019-02" db="EMBL/GenBank/DDBJ databases">
        <title>Deep-cultivation of Planctomycetes and their phenomic and genomic characterization uncovers novel biology.</title>
        <authorList>
            <person name="Wiegand S."/>
            <person name="Jogler M."/>
            <person name="Boedeker C."/>
            <person name="Pinto D."/>
            <person name="Vollmers J."/>
            <person name="Rivas-Marin E."/>
            <person name="Kohn T."/>
            <person name="Peeters S.H."/>
            <person name="Heuer A."/>
            <person name="Rast P."/>
            <person name="Oberbeckmann S."/>
            <person name="Bunk B."/>
            <person name="Jeske O."/>
            <person name="Meyerdierks A."/>
            <person name="Storesund J.E."/>
            <person name="Kallscheuer N."/>
            <person name="Luecker S."/>
            <person name="Lage O.M."/>
            <person name="Pohl T."/>
            <person name="Merkel B.J."/>
            <person name="Hornburger P."/>
            <person name="Mueller R.-W."/>
            <person name="Bruemmer F."/>
            <person name="Labrenz M."/>
            <person name="Spormann A.M."/>
            <person name="Op den Camp H."/>
            <person name="Overmann J."/>
            <person name="Amann R."/>
            <person name="Jetten M.S.M."/>
            <person name="Mascher T."/>
            <person name="Medema M.H."/>
            <person name="Devos D.P."/>
            <person name="Kaster A.-K."/>
            <person name="Ovreas L."/>
            <person name="Rohde M."/>
            <person name="Galperin M.Y."/>
            <person name="Jogler C."/>
        </authorList>
    </citation>
    <scope>NUCLEOTIDE SEQUENCE [LARGE SCALE GENOMIC DNA]</scope>
    <source>
        <strain evidence="1 2">I41</strain>
    </source>
</reference>
<organism evidence="1 2">
    <name type="scientific">Lacipirellula limnantheis</name>
    <dbReference type="NCBI Taxonomy" id="2528024"/>
    <lineage>
        <taxon>Bacteria</taxon>
        <taxon>Pseudomonadati</taxon>
        <taxon>Planctomycetota</taxon>
        <taxon>Planctomycetia</taxon>
        <taxon>Pirellulales</taxon>
        <taxon>Lacipirellulaceae</taxon>
        <taxon>Lacipirellula</taxon>
    </lineage>
</organism>
<dbReference type="Gene3D" id="1.25.10.10">
    <property type="entry name" value="Leucine-rich Repeat Variant"/>
    <property type="match status" value="1"/>
</dbReference>